<evidence type="ECO:0000256" key="1">
    <source>
        <dbReference type="SAM" id="MobiDB-lite"/>
    </source>
</evidence>
<proteinExistence type="predicted"/>
<protein>
    <submittedName>
        <fullName evidence="2">Uncharacterized protein</fullName>
    </submittedName>
</protein>
<sequence>MSLHAAVCNAQQINGSAARYVTRQQRRVQSVYRAASAACWRAEIRAGQHTRATACPYRRHATHVTATVKRTNTVLKKTTRAVGSRSMPQQWHVTQDRDNAKNAGQYCRRPQQRVDAA</sequence>
<dbReference type="Proteomes" id="UP000887116">
    <property type="component" value="Unassembled WGS sequence"/>
</dbReference>
<feature type="region of interest" description="Disordered" evidence="1">
    <location>
        <begin position="79"/>
        <end position="117"/>
    </location>
</feature>
<dbReference type="AlphaFoldDB" id="A0A8X6LKE8"/>
<comment type="caution">
    <text evidence="2">The sequence shown here is derived from an EMBL/GenBank/DDBJ whole genome shotgun (WGS) entry which is preliminary data.</text>
</comment>
<evidence type="ECO:0000313" key="2">
    <source>
        <dbReference type="EMBL" id="GFR10629.1"/>
    </source>
</evidence>
<accession>A0A8X6LKE8</accession>
<dbReference type="EMBL" id="BMAO01016712">
    <property type="protein sequence ID" value="GFR10629.1"/>
    <property type="molecule type" value="Genomic_DNA"/>
</dbReference>
<evidence type="ECO:0000313" key="3">
    <source>
        <dbReference type="Proteomes" id="UP000887116"/>
    </source>
</evidence>
<keyword evidence="3" id="KW-1185">Reference proteome</keyword>
<gene>
    <name evidence="2" type="ORF">TNCT_435611</name>
</gene>
<name>A0A8X6LKE8_TRICU</name>
<organism evidence="2 3">
    <name type="scientific">Trichonephila clavata</name>
    <name type="common">Joro spider</name>
    <name type="synonym">Nephila clavata</name>
    <dbReference type="NCBI Taxonomy" id="2740835"/>
    <lineage>
        <taxon>Eukaryota</taxon>
        <taxon>Metazoa</taxon>
        <taxon>Ecdysozoa</taxon>
        <taxon>Arthropoda</taxon>
        <taxon>Chelicerata</taxon>
        <taxon>Arachnida</taxon>
        <taxon>Araneae</taxon>
        <taxon>Araneomorphae</taxon>
        <taxon>Entelegynae</taxon>
        <taxon>Araneoidea</taxon>
        <taxon>Nephilidae</taxon>
        <taxon>Trichonephila</taxon>
    </lineage>
</organism>
<reference evidence="2" key="1">
    <citation type="submission" date="2020-07" db="EMBL/GenBank/DDBJ databases">
        <title>Multicomponent nature underlies the extraordinary mechanical properties of spider dragline silk.</title>
        <authorList>
            <person name="Kono N."/>
            <person name="Nakamura H."/>
            <person name="Mori M."/>
            <person name="Yoshida Y."/>
            <person name="Ohtoshi R."/>
            <person name="Malay A.D."/>
            <person name="Moran D.A.P."/>
            <person name="Tomita M."/>
            <person name="Numata K."/>
            <person name="Arakawa K."/>
        </authorList>
    </citation>
    <scope>NUCLEOTIDE SEQUENCE</scope>
</reference>